<dbReference type="AlphaFoldDB" id="A0A4R1BE53"/>
<sequence length="132" mass="14966">MAAVSIPVSLVFIGRAFTLRFARYLTFLAVAVLSVPMFLFSFLGVVNPVASELQDSLSLDSVTYRIYMRTPGFVTAQPFTILRKELDTPFGFKFVRTIWANERYGKARLHSVNGSTLEIEIDGDFYRENIKI</sequence>
<dbReference type="EMBL" id="SJZB01000027">
    <property type="protein sequence ID" value="TCJ15381.1"/>
    <property type="molecule type" value="Genomic_DNA"/>
</dbReference>
<reference evidence="2 3" key="1">
    <citation type="submission" date="2019-03" db="EMBL/GenBank/DDBJ databases">
        <title>Genome sequence of Thiobacillaceae bacterium LSR1, a sulfur-oxidizing bacterium isolated from freshwater sediment.</title>
        <authorList>
            <person name="Li S."/>
        </authorList>
    </citation>
    <scope>NUCLEOTIDE SEQUENCE [LARGE SCALE GENOMIC DNA]</scope>
    <source>
        <strain evidence="2 3">LSR1</strain>
    </source>
</reference>
<keyword evidence="1" id="KW-0812">Transmembrane</keyword>
<gene>
    <name evidence="2" type="ORF">EZJ19_07130</name>
</gene>
<organism evidence="2 3">
    <name type="scientific">Parasulfuritortus cantonensis</name>
    <dbReference type="NCBI Taxonomy" id="2528202"/>
    <lineage>
        <taxon>Bacteria</taxon>
        <taxon>Pseudomonadati</taxon>
        <taxon>Pseudomonadota</taxon>
        <taxon>Betaproteobacteria</taxon>
        <taxon>Nitrosomonadales</taxon>
        <taxon>Thiobacillaceae</taxon>
        <taxon>Parasulfuritortus</taxon>
    </lineage>
</organism>
<protein>
    <submittedName>
        <fullName evidence="2">Uncharacterized protein</fullName>
    </submittedName>
</protein>
<evidence type="ECO:0000313" key="3">
    <source>
        <dbReference type="Proteomes" id="UP000295443"/>
    </source>
</evidence>
<evidence type="ECO:0000256" key="1">
    <source>
        <dbReference type="SAM" id="Phobius"/>
    </source>
</evidence>
<accession>A0A4R1BE53</accession>
<evidence type="ECO:0000313" key="2">
    <source>
        <dbReference type="EMBL" id="TCJ15381.1"/>
    </source>
</evidence>
<dbReference type="Proteomes" id="UP000295443">
    <property type="component" value="Unassembled WGS sequence"/>
</dbReference>
<feature type="transmembrane region" description="Helical" evidence="1">
    <location>
        <begin position="28"/>
        <end position="50"/>
    </location>
</feature>
<keyword evidence="1" id="KW-0472">Membrane</keyword>
<keyword evidence="3" id="KW-1185">Reference proteome</keyword>
<comment type="caution">
    <text evidence="2">The sequence shown here is derived from an EMBL/GenBank/DDBJ whole genome shotgun (WGS) entry which is preliminary data.</text>
</comment>
<proteinExistence type="predicted"/>
<dbReference type="RefSeq" id="WP_131446053.1">
    <property type="nucleotide sequence ID" value="NZ_SJZB01000027.1"/>
</dbReference>
<keyword evidence="1" id="KW-1133">Transmembrane helix</keyword>
<name>A0A4R1BE53_9PROT</name>